<dbReference type="RefSeq" id="WP_112299226.1">
    <property type="nucleotide sequence ID" value="NZ_CP008947.1"/>
</dbReference>
<gene>
    <name evidence="2" type="ORF">EP51_07225</name>
</gene>
<evidence type="ECO:0000256" key="1">
    <source>
        <dbReference type="SAM" id="Phobius"/>
    </source>
</evidence>
<evidence type="ECO:0000313" key="3">
    <source>
        <dbReference type="Proteomes" id="UP000028488"/>
    </source>
</evidence>
<feature type="transmembrane region" description="Helical" evidence="1">
    <location>
        <begin position="32"/>
        <end position="54"/>
    </location>
</feature>
<keyword evidence="1" id="KW-0812">Transmembrane</keyword>
<protein>
    <submittedName>
        <fullName evidence="2">Uncharacterized protein</fullName>
    </submittedName>
</protein>
<name>A0A076ELY3_RHOOP</name>
<sequence length="68" mass="7178">MRLLRGLLDVVLGILTAILGTVLGIVAAVVWLVGGVLCVTVILLPLGLPVVRLARRLFTLAGKLMHLP</sequence>
<evidence type="ECO:0000313" key="2">
    <source>
        <dbReference type="EMBL" id="AII04389.1"/>
    </source>
</evidence>
<dbReference type="eggNOG" id="ENOG5031F0I">
    <property type="taxonomic scope" value="Bacteria"/>
</dbReference>
<accession>A0A076ELY3</accession>
<proteinExistence type="predicted"/>
<feature type="transmembrane region" description="Helical" evidence="1">
    <location>
        <begin position="7"/>
        <end position="26"/>
    </location>
</feature>
<dbReference type="EMBL" id="CP008947">
    <property type="protein sequence ID" value="AII04389.1"/>
    <property type="molecule type" value="Genomic_DNA"/>
</dbReference>
<reference evidence="2 3" key="1">
    <citation type="submission" date="2014-07" db="EMBL/GenBank/DDBJ databases">
        <title>Genome Sequence of Rhodococcus opacus Strain R7, a Biodegrader of Mono- and Polycyclic Aromatic Hydrocarbons.</title>
        <authorList>
            <person name="Di Gennaro P."/>
            <person name="Zampolli J."/>
            <person name="Presti I."/>
            <person name="Cappelletti M."/>
            <person name="D'Ursi P."/>
            <person name="Orro A."/>
            <person name="Mezzelani A."/>
            <person name="Milanesi L."/>
        </authorList>
    </citation>
    <scope>NUCLEOTIDE SEQUENCE [LARGE SCALE GENOMIC DNA]</scope>
    <source>
        <strain evidence="2 3">R7</strain>
    </source>
</reference>
<dbReference type="AlphaFoldDB" id="A0A076ELY3"/>
<organism evidence="2 3">
    <name type="scientific">Rhodococcus opacus</name>
    <name type="common">Nocardia opaca</name>
    <dbReference type="NCBI Taxonomy" id="37919"/>
    <lineage>
        <taxon>Bacteria</taxon>
        <taxon>Bacillati</taxon>
        <taxon>Actinomycetota</taxon>
        <taxon>Actinomycetes</taxon>
        <taxon>Mycobacteriales</taxon>
        <taxon>Nocardiaceae</taxon>
        <taxon>Rhodococcus</taxon>
    </lineage>
</organism>
<dbReference type="Proteomes" id="UP000028488">
    <property type="component" value="Chromosome"/>
</dbReference>
<keyword evidence="1" id="KW-1133">Transmembrane helix</keyword>
<keyword evidence="1" id="KW-0472">Membrane</keyword>